<dbReference type="SMART" id="SM00671">
    <property type="entry name" value="SEL1"/>
    <property type="match status" value="8"/>
</dbReference>
<accession>B6K6L0</accession>
<dbReference type="OMA" id="MDLQARK"/>
<dbReference type="PANTHER" id="PTHR11102">
    <property type="entry name" value="SEL-1-LIKE PROTEIN"/>
    <property type="match status" value="1"/>
</dbReference>
<dbReference type="Pfam" id="PF08238">
    <property type="entry name" value="Sel1"/>
    <property type="match status" value="7"/>
</dbReference>
<dbReference type="GO" id="GO:0005789">
    <property type="term" value="C:endoplasmic reticulum membrane"/>
    <property type="evidence" value="ECO:0000318"/>
    <property type="project" value="GO_Central"/>
</dbReference>
<dbReference type="JaponicusDB" id="SJAG_04345">
    <property type="gene designation" value="hrd302"/>
</dbReference>
<name>B6K6L0_SCHJY</name>
<dbReference type="InterPro" id="IPR006597">
    <property type="entry name" value="Sel1-like"/>
</dbReference>
<dbReference type="InterPro" id="IPR011990">
    <property type="entry name" value="TPR-like_helical_dom_sf"/>
</dbReference>
<dbReference type="PANTHER" id="PTHR11102:SF147">
    <property type="entry name" value="SEL1L ADAPTOR SUBUNIT OF ERAD E3 UBIQUITIN LIGASE"/>
    <property type="match status" value="1"/>
</dbReference>
<gene>
    <name evidence="4" type="primary">hrd302</name>
    <name evidence="3" type="ORF">SJAG_04345</name>
</gene>
<dbReference type="VEuPathDB" id="FungiDB:SJAG_04345"/>
<organism evidence="3 5">
    <name type="scientific">Schizosaccharomyces japonicus (strain yFS275 / FY16936)</name>
    <name type="common">Fission yeast</name>
    <dbReference type="NCBI Taxonomy" id="402676"/>
    <lineage>
        <taxon>Eukaryota</taxon>
        <taxon>Fungi</taxon>
        <taxon>Dikarya</taxon>
        <taxon>Ascomycota</taxon>
        <taxon>Taphrinomycotina</taxon>
        <taxon>Schizosaccharomycetes</taxon>
        <taxon>Schizosaccharomycetales</taxon>
        <taxon>Schizosaccharomycetaceae</taxon>
        <taxon>Schizosaccharomyces</taxon>
    </lineage>
</organism>
<dbReference type="AlphaFoldDB" id="B6K6L0"/>
<dbReference type="GeneID" id="7050899"/>
<evidence type="ECO:0000313" key="5">
    <source>
        <dbReference type="Proteomes" id="UP000001744"/>
    </source>
</evidence>
<evidence type="ECO:0000256" key="2">
    <source>
        <dbReference type="SAM" id="SignalP"/>
    </source>
</evidence>
<evidence type="ECO:0008006" key="6">
    <source>
        <dbReference type="Google" id="ProtNLM"/>
    </source>
</evidence>
<dbReference type="Gene3D" id="1.25.40.10">
    <property type="entry name" value="Tetratricopeptide repeat domain"/>
    <property type="match status" value="3"/>
</dbReference>
<dbReference type="GO" id="GO:0036503">
    <property type="term" value="P:ERAD pathway"/>
    <property type="evidence" value="ECO:0000318"/>
    <property type="project" value="GO_Central"/>
</dbReference>
<comment type="similarity">
    <text evidence="1">Belongs to the sel-1 family.</text>
</comment>
<keyword evidence="2" id="KW-0732">Signal</keyword>
<dbReference type="OrthoDB" id="27934at2759"/>
<reference evidence="3 5" key="1">
    <citation type="journal article" date="2011" name="Science">
        <title>Comparative functional genomics of the fission yeasts.</title>
        <authorList>
            <person name="Rhind N."/>
            <person name="Chen Z."/>
            <person name="Yassour M."/>
            <person name="Thompson D.A."/>
            <person name="Haas B.J."/>
            <person name="Habib N."/>
            <person name="Wapinski I."/>
            <person name="Roy S."/>
            <person name="Lin M.F."/>
            <person name="Heiman D.I."/>
            <person name="Young S.K."/>
            <person name="Furuya K."/>
            <person name="Guo Y."/>
            <person name="Pidoux A."/>
            <person name="Chen H.M."/>
            <person name="Robbertse B."/>
            <person name="Goldberg J.M."/>
            <person name="Aoki K."/>
            <person name="Bayne E.H."/>
            <person name="Berlin A.M."/>
            <person name="Desjardins C.A."/>
            <person name="Dobbs E."/>
            <person name="Dukaj L."/>
            <person name="Fan L."/>
            <person name="FitzGerald M.G."/>
            <person name="French C."/>
            <person name="Gujja S."/>
            <person name="Hansen K."/>
            <person name="Keifenheim D."/>
            <person name="Levin J.Z."/>
            <person name="Mosher R.A."/>
            <person name="Mueller C.A."/>
            <person name="Pfiffner J."/>
            <person name="Priest M."/>
            <person name="Russ C."/>
            <person name="Smialowska A."/>
            <person name="Swoboda P."/>
            <person name="Sykes S.M."/>
            <person name="Vaughn M."/>
            <person name="Vengrova S."/>
            <person name="Yoder R."/>
            <person name="Zeng Q."/>
            <person name="Allshire R."/>
            <person name="Baulcombe D."/>
            <person name="Birren B.W."/>
            <person name="Brown W."/>
            <person name="Ekwall K."/>
            <person name="Kellis M."/>
            <person name="Leatherwood J."/>
            <person name="Levin H."/>
            <person name="Margalit H."/>
            <person name="Martienssen R."/>
            <person name="Nieduszynski C.A."/>
            <person name="Spatafora J.W."/>
            <person name="Friedman N."/>
            <person name="Dalgaard J.Z."/>
            <person name="Baumann P."/>
            <person name="Niki H."/>
            <person name="Regev A."/>
            <person name="Nusbaum C."/>
        </authorList>
    </citation>
    <scope>NUCLEOTIDE SEQUENCE [LARGE SCALE GENOMIC DNA]</scope>
    <source>
        <strain evidence="5">yFS275 / FY16936</strain>
    </source>
</reference>
<evidence type="ECO:0000256" key="1">
    <source>
        <dbReference type="ARBA" id="ARBA00038101"/>
    </source>
</evidence>
<keyword evidence="5" id="KW-1185">Reference proteome</keyword>
<dbReference type="SUPFAM" id="SSF81901">
    <property type="entry name" value="HCP-like"/>
    <property type="match status" value="3"/>
</dbReference>
<protein>
    <recommendedName>
        <fullName evidence="6">Ubiquitin-protein ligase Sel1/Ubx2</fullName>
    </recommendedName>
</protein>
<sequence length="675" mass="76814">MFHTLHSLRTVLITFFLCISISAAVSIPDAGEHDTLTDGRFSQFDLEYEDPVEKALGMLRKVPELVSENQMQQTIDYLDFYTMDEMNLGSILAERAINILKVEAQKNNTDAVLWLGNIFFFGLFNLVAQFEEAFEFYSQLAQLNGSAIAHVVLSSYYAAGYTDLTSRDPSLVFLHAEAAARQGSLDAKQLLAYHSLEGIHTSKNYERAASLYKNITDSLFNEKTMSPMHVPGGLMLPMPDFNSAGAEHYGIYGYASAYQHTLPSKALRLVTQYYNKAAEPDHEWDSEFIFQVAILRMHGSAHMRRNHTQAEQMFHRVAEKLWPSDELNSITFGLSQSLRLLASHAAGFIGILQLRNTSTYVKQKTPLTWLQRGAAFNDLTSQYGLAYMYLHGLYGLKRNETFAKTLLHQTASQNHTQSLLLLGMLNQNEGKAEEAFRCVFRAAQNRDALAYKYLGDYYYSGFGTPVSHELAARSYKRFVEGMRISTSTLALALEDAEEYDWESSFMHYIYAAQLGYSLGETNVGYLLDDNKYLINTFMRSSFPPTSTREIETDKLALEFYFRAANQGDVDALVKVGDYYYYGIGVEKDLGKAYEFYQRAARTGMSSLAVWNLAGMHQYGIGRPQDIHLAKRLYDQLSRDPLSRLPLLLARFWLKVHWGYNRLLAWFRQVKQALPF</sequence>
<evidence type="ECO:0000313" key="3">
    <source>
        <dbReference type="EMBL" id="EEB09164.1"/>
    </source>
</evidence>
<dbReference type="EMBL" id="KE651167">
    <property type="protein sequence ID" value="EEB09164.1"/>
    <property type="molecule type" value="Genomic_DNA"/>
</dbReference>
<dbReference type="HOGENOM" id="CLU_407185_0_0_1"/>
<dbReference type="Proteomes" id="UP000001744">
    <property type="component" value="Unassembled WGS sequence"/>
</dbReference>
<dbReference type="eggNOG" id="KOG1550">
    <property type="taxonomic scope" value="Eukaryota"/>
</dbReference>
<proteinExistence type="inferred from homology"/>
<dbReference type="STRING" id="402676.B6K6L0"/>
<dbReference type="InterPro" id="IPR050767">
    <property type="entry name" value="Sel1_AlgK"/>
</dbReference>
<feature type="chain" id="PRO_5002845109" description="Ubiquitin-protein ligase Sel1/Ubx2" evidence="2">
    <location>
        <begin position="25"/>
        <end position="675"/>
    </location>
</feature>
<feature type="signal peptide" evidence="2">
    <location>
        <begin position="1"/>
        <end position="24"/>
    </location>
</feature>
<dbReference type="RefSeq" id="XP_002175457.1">
    <property type="nucleotide sequence ID" value="XM_002175421.1"/>
</dbReference>
<evidence type="ECO:0000313" key="4">
    <source>
        <dbReference type="JaponicusDB" id="SJAG_04345"/>
    </source>
</evidence>